<reference evidence="2 3" key="1">
    <citation type="submission" date="2020-08" db="EMBL/GenBank/DDBJ databases">
        <authorList>
            <person name="Newling K."/>
            <person name="Davey J."/>
            <person name="Forrester S."/>
        </authorList>
    </citation>
    <scope>NUCLEOTIDE SEQUENCE [LARGE SCALE GENOMIC DNA]</scope>
    <source>
        <strain evidence="3">Crithidia deanei Carvalho (ATCC PRA-265)</strain>
    </source>
</reference>
<organism evidence="2 3">
    <name type="scientific">Angomonas deanei</name>
    <dbReference type="NCBI Taxonomy" id="59799"/>
    <lineage>
        <taxon>Eukaryota</taxon>
        <taxon>Discoba</taxon>
        <taxon>Euglenozoa</taxon>
        <taxon>Kinetoplastea</taxon>
        <taxon>Metakinetoplastina</taxon>
        <taxon>Trypanosomatida</taxon>
        <taxon>Trypanosomatidae</taxon>
        <taxon>Strigomonadinae</taxon>
        <taxon>Angomonas</taxon>
    </lineage>
</organism>
<proteinExistence type="predicted"/>
<dbReference type="Proteomes" id="UP000515908">
    <property type="component" value="Chromosome 27"/>
</dbReference>
<evidence type="ECO:0000313" key="3">
    <source>
        <dbReference type="Proteomes" id="UP000515908"/>
    </source>
</evidence>
<dbReference type="EMBL" id="LR877171">
    <property type="protein sequence ID" value="CAD2222619.1"/>
    <property type="molecule type" value="Genomic_DNA"/>
</dbReference>
<dbReference type="PANTHER" id="PTHR20916:SF18">
    <property type="entry name" value="IPT_TIG DOMAIN-CONTAINING PROTEIN"/>
    <property type="match status" value="1"/>
</dbReference>
<feature type="region of interest" description="Disordered" evidence="1">
    <location>
        <begin position="406"/>
        <end position="462"/>
    </location>
</feature>
<evidence type="ECO:0000256" key="1">
    <source>
        <dbReference type="SAM" id="MobiDB-lite"/>
    </source>
</evidence>
<name>A0A7G2CTK7_9TRYP</name>
<sequence length="462" mass="53961">MSSPNSPYFTLCRNVFEELMNPNNNNNKTKNSSNDDSRKLKNFAEDLNNGYNLLTDNLCCILRLSFFLTALQGVSEAVNGHGRTVDTTSLTQYLNYIKMIKNANFETLSRQRSIKNVSRLQKYCYTCHVEPFLLLTTFLYHCSDEKIEFYANDIRRINEKECDLGASIRPTEEKDDLKTKYAKKVFRTEEIQNVSTTLKEHIQTGRIKNETANTAENKSSNEKRRDNMRYLLSYFLEQALRHTIGSCRWHRLFQHVFIYYLHTEVEYDVVLRYGLILRLKSLDYYDGGWDNKMAIQEELAEDNDDKKQIQLGTSILYQTHGQDNNNNNNNLKELTEEQYEKADDVIRNIIDRRYNTEKAFVSLREEKVAQAVLDTLQKREEEEKQYLKQNKYHAWLLISNVHNNNNNNKNTVSSNSNSSSGASQHNTAKHTALFSQEREGIRSRHNSVSRRGAQCLLQQQSQ</sequence>
<keyword evidence="3" id="KW-1185">Reference proteome</keyword>
<feature type="compositionally biased region" description="Low complexity" evidence="1">
    <location>
        <begin position="406"/>
        <end position="420"/>
    </location>
</feature>
<evidence type="ECO:0000313" key="2">
    <source>
        <dbReference type="EMBL" id="CAD2222619.1"/>
    </source>
</evidence>
<gene>
    <name evidence="2" type="ORF">ADEAN_001016300</name>
</gene>
<dbReference type="PANTHER" id="PTHR20916">
    <property type="entry name" value="CYSTEINE AND GLYCINE-RICH PROTEIN 2 BINDING PROTEIN"/>
    <property type="match status" value="1"/>
</dbReference>
<dbReference type="VEuPathDB" id="TriTrypDB:ADEAN_001016300"/>
<protein>
    <submittedName>
        <fullName evidence="2">Uncharacterized protein</fullName>
    </submittedName>
</protein>
<dbReference type="AlphaFoldDB" id="A0A7G2CTK7"/>
<accession>A0A7G2CTK7</accession>